<dbReference type="Gene3D" id="3.30.1330.40">
    <property type="entry name" value="RutC-like"/>
    <property type="match status" value="1"/>
</dbReference>
<comment type="similarity">
    <text evidence="1">Belongs to the RutC family.</text>
</comment>
<name>A0A5N3PCB2_9HYPH</name>
<gene>
    <name evidence="2" type="ORF">FEZ63_08485</name>
</gene>
<dbReference type="EMBL" id="VCMV01000013">
    <property type="protein sequence ID" value="KAB0267343.1"/>
    <property type="molecule type" value="Genomic_DNA"/>
</dbReference>
<dbReference type="SUPFAM" id="SSF55298">
    <property type="entry name" value="YjgF-like"/>
    <property type="match status" value="1"/>
</dbReference>
<dbReference type="RefSeq" id="WP_150943296.1">
    <property type="nucleotide sequence ID" value="NZ_VCMV01000013.1"/>
</dbReference>
<sequence>MIRDTILSPDAPKPLGPYSQAVRAGGLLFVAGQLPLDDKGVLVGENDAAQQTETVLAHMAAILREAGSSMDKVVKTTVFLTNLDDFEAMNDVYARHFSAPFPARSTVGISRLPKGMLIEIECIALA</sequence>
<evidence type="ECO:0000313" key="2">
    <source>
        <dbReference type="EMBL" id="KAB0267343.1"/>
    </source>
</evidence>
<dbReference type="CDD" id="cd00448">
    <property type="entry name" value="YjgF_YER057c_UK114_family"/>
    <property type="match status" value="1"/>
</dbReference>
<proteinExistence type="inferred from homology"/>
<dbReference type="OrthoDB" id="9808943at2"/>
<comment type="caution">
    <text evidence="2">The sequence shown here is derived from an EMBL/GenBank/DDBJ whole genome shotgun (WGS) entry which is preliminary data.</text>
</comment>
<accession>A0A5N3PCB2</accession>
<dbReference type="InterPro" id="IPR019897">
    <property type="entry name" value="RidA_CS"/>
</dbReference>
<dbReference type="InterPro" id="IPR006056">
    <property type="entry name" value="RidA"/>
</dbReference>
<dbReference type="PANTHER" id="PTHR11803">
    <property type="entry name" value="2-IMINOBUTANOATE/2-IMINOPROPANOATE DEAMINASE RIDA"/>
    <property type="match status" value="1"/>
</dbReference>
<protein>
    <submittedName>
        <fullName evidence="2">Deaminase</fullName>
    </submittedName>
</protein>
<dbReference type="NCBIfam" id="TIGR00004">
    <property type="entry name" value="Rid family detoxifying hydrolase"/>
    <property type="match status" value="1"/>
</dbReference>
<dbReference type="PANTHER" id="PTHR11803:SF39">
    <property type="entry name" value="2-IMINOBUTANOATE_2-IMINOPROPANOATE DEAMINASE"/>
    <property type="match status" value="1"/>
</dbReference>
<dbReference type="Pfam" id="PF01042">
    <property type="entry name" value="Ribonuc_L-PSP"/>
    <property type="match status" value="1"/>
</dbReference>
<dbReference type="PROSITE" id="PS01094">
    <property type="entry name" value="UPF0076"/>
    <property type="match status" value="1"/>
</dbReference>
<dbReference type="FunFam" id="3.30.1330.40:FF:000001">
    <property type="entry name" value="L-PSP family endoribonuclease"/>
    <property type="match status" value="1"/>
</dbReference>
<dbReference type="GO" id="GO:0019239">
    <property type="term" value="F:deaminase activity"/>
    <property type="evidence" value="ECO:0007669"/>
    <property type="project" value="TreeGrafter"/>
</dbReference>
<dbReference type="GO" id="GO:0005829">
    <property type="term" value="C:cytosol"/>
    <property type="evidence" value="ECO:0007669"/>
    <property type="project" value="TreeGrafter"/>
</dbReference>
<keyword evidence="3" id="KW-1185">Reference proteome</keyword>
<reference evidence="2 3" key="1">
    <citation type="journal article" date="2019" name="Microorganisms">
        <title>Genome Insights into the Novel Species Microvirga brassicacearum, a Rapeseed Endophyte with Biotechnological Potential.</title>
        <authorList>
            <person name="Jimenez-Gomez A."/>
            <person name="Saati-Santamaria Z."/>
            <person name="Igual J.M."/>
            <person name="Rivas R."/>
            <person name="Mateos P.F."/>
            <person name="Garcia-Fraile P."/>
        </authorList>
    </citation>
    <scope>NUCLEOTIDE SEQUENCE [LARGE SCALE GENOMIC DNA]</scope>
    <source>
        <strain evidence="2 3">CDVBN77</strain>
    </source>
</reference>
<dbReference type="Proteomes" id="UP000325684">
    <property type="component" value="Unassembled WGS sequence"/>
</dbReference>
<dbReference type="InterPro" id="IPR006175">
    <property type="entry name" value="YjgF/YER057c/UK114"/>
</dbReference>
<organism evidence="2 3">
    <name type="scientific">Microvirga brassicacearum</name>
    <dbReference type="NCBI Taxonomy" id="2580413"/>
    <lineage>
        <taxon>Bacteria</taxon>
        <taxon>Pseudomonadati</taxon>
        <taxon>Pseudomonadota</taxon>
        <taxon>Alphaproteobacteria</taxon>
        <taxon>Hyphomicrobiales</taxon>
        <taxon>Methylobacteriaceae</taxon>
        <taxon>Microvirga</taxon>
    </lineage>
</organism>
<evidence type="ECO:0000313" key="3">
    <source>
        <dbReference type="Proteomes" id="UP000325684"/>
    </source>
</evidence>
<dbReference type="InterPro" id="IPR035959">
    <property type="entry name" value="RutC-like_sf"/>
</dbReference>
<dbReference type="AlphaFoldDB" id="A0A5N3PCB2"/>
<evidence type="ECO:0000256" key="1">
    <source>
        <dbReference type="ARBA" id="ARBA00010552"/>
    </source>
</evidence>